<dbReference type="PROSITE" id="PS50929">
    <property type="entry name" value="ABC_TM1F"/>
    <property type="match status" value="1"/>
</dbReference>
<dbReference type="InterPro" id="IPR039421">
    <property type="entry name" value="Type_1_exporter"/>
</dbReference>
<keyword evidence="7 8" id="KW-0472">Membrane</keyword>
<evidence type="ECO:0000256" key="2">
    <source>
        <dbReference type="ARBA" id="ARBA00005417"/>
    </source>
</evidence>
<dbReference type="RefSeq" id="WP_111349605.1">
    <property type="nucleotide sequence ID" value="NZ_QHHQ01000005.1"/>
</dbReference>
<evidence type="ECO:0000259" key="9">
    <source>
        <dbReference type="PROSITE" id="PS50893"/>
    </source>
</evidence>
<dbReference type="PANTHER" id="PTHR24221:SF654">
    <property type="entry name" value="ATP-BINDING CASSETTE SUB-FAMILY B MEMBER 6"/>
    <property type="match status" value="1"/>
</dbReference>
<dbReference type="Gene3D" id="3.40.50.300">
    <property type="entry name" value="P-loop containing nucleotide triphosphate hydrolases"/>
    <property type="match status" value="2"/>
</dbReference>
<proteinExistence type="inferred from homology"/>
<dbReference type="AlphaFoldDB" id="A0A8B2NMM3"/>
<dbReference type="Pfam" id="PF00005">
    <property type="entry name" value="ABC_tran"/>
    <property type="match status" value="2"/>
</dbReference>
<evidence type="ECO:0000256" key="3">
    <source>
        <dbReference type="ARBA" id="ARBA00022692"/>
    </source>
</evidence>
<dbReference type="InterPro" id="IPR003439">
    <property type="entry name" value="ABC_transporter-like_ATP-bd"/>
</dbReference>
<dbReference type="PROSITE" id="PS50893">
    <property type="entry name" value="ABC_TRANSPORTER_2"/>
    <property type="match status" value="1"/>
</dbReference>
<dbReference type="GO" id="GO:0005886">
    <property type="term" value="C:plasma membrane"/>
    <property type="evidence" value="ECO:0007669"/>
    <property type="project" value="UniProtKB-SubCell"/>
</dbReference>
<evidence type="ECO:0000259" key="10">
    <source>
        <dbReference type="PROSITE" id="PS50929"/>
    </source>
</evidence>
<comment type="similarity">
    <text evidence="2">Belongs to the ABC transporter superfamily.</text>
</comment>
<dbReference type="CDD" id="cd07346">
    <property type="entry name" value="ABC_6TM_exporters"/>
    <property type="match status" value="1"/>
</dbReference>
<feature type="domain" description="ABC transporter" evidence="9">
    <location>
        <begin position="350"/>
        <end position="868"/>
    </location>
</feature>
<comment type="subcellular location">
    <subcellularLocation>
        <location evidence="1">Cell membrane</location>
        <topology evidence="1">Multi-pass membrane protein</topology>
    </subcellularLocation>
</comment>
<evidence type="ECO:0000313" key="12">
    <source>
        <dbReference type="Proteomes" id="UP000249590"/>
    </source>
</evidence>
<comment type="caution">
    <text evidence="11">The sequence shown here is derived from an EMBL/GenBank/DDBJ whole genome shotgun (WGS) entry which is preliminary data.</text>
</comment>
<keyword evidence="6 8" id="KW-1133">Transmembrane helix</keyword>
<dbReference type="InterPro" id="IPR036640">
    <property type="entry name" value="ABC1_TM_sf"/>
</dbReference>
<feature type="transmembrane region" description="Helical" evidence="8">
    <location>
        <begin position="63"/>
        <end position="83"/>
    </location>
</feature>
<keyword evidence="12" id="KW-1185">Reference proteome</keyword>
<feature type="transmembrane region" description="Helical" evidence="8">
    <location>
        <begin position="266"/>
        <end position="293"/>
    </location>
</feature>
<dbReference type="PANTHER" id="PTHR24221">
    <property type="entry name" value="ATP-BINDING CASSETTE SUB-FAMILY B"/>
    <property type="match status" value="1"/>
</dbReference>
<dbReference type="InterPro" id="IPR011527">
    <property type="entry name" value="ABC1_TM_dom"/>
</dbReference>
<gene>
    <name evidence="11" type="ORF">DLJ53_23120</name>
</gene>
<evidence type="ECO:0000256" key="6">
    <source>
        <dbReference type="ARBA" id="ARBA00022989"/>
    </source>
</evidence>
<keyword evidence="5 11" id="KW-0067">ATP-binding</keyword>
<dbReference type="SUPFAM" id="SSF52540">
    <property type="entry name" value="P-loop containing nucleoside triphosphate hydrolases"/>
    <property type="match status" value="1"/>
</dbReference>
<feature type="domain" description="ABC transmembrane type-1" evidence="10">
    <location>
        <begin position="39"/>
        <end position="312"/>
    </location>
</feature>
<dbReference type="GO" id="GO:0140359">
    <property type="term" value="F:ABC-type transporter activity"/>
    <property type="evidence" value="ECO:0007669"/>
    <property type="project" value="InterPro"/>
</dbReference>
<accession>A0A8B2NMM3</accession>
<organism evidence="11 12">
    <name type="scientific">Acuticoccus sediminis</name>
    <dbReference type="NCBI Taxonomy" id="2184697"/>
    <lineage>
        <taxon>Bacteria</taxon>
        <taxon>Pseudomonadati</taxon>
        <taxon>Pseudomonadota</taxon>
        <taxon>Alphaproteobacteria</taxon>
        <taxon>Hyphomicrobiales</taxon>
        <taxon>Amorphaceae</taxon>
        <taxon>Acuticoccus</taxon>
    </lineage>
</organism>
<evidence type="ECO:0000256" key="8">
    <source>
        <dbReference type="SAM" id="Phobius"/>
    </source>
</evidence>
<evidence type="ECO:0000256" key="1">
    <source>
        <dbReference type="ARBA" id="ARBA00004651"/>
    </source>
</evidence>
<dbReference type="Gene3D" id="1.20.1560.10">
    <property type="entry name" value="ABC transporter type 1, transmembrane domain"/>
    <property type="match status" value="1"/>
</dbReference>
<dbReference type="SUPFAM" id="SSF90123">
    <property type="entry name" value="ABC transporter transmembrane region"/>
    <property type="match status" value="1"/>
</dbReference>
<protein>
    <submittedName>
        <fullName evidence="11">ABC transporter ATP-binding protein</fullName>
    </submittedName>
</protein>
<dbReference type="Pfam" id="PF00664">
    <property type="entry name" value="ABC_membrane"/>
    <property type="match status" value="1"/>
</dbReference>
<evidence type="ECO:0000256" key="4">
    <source>
        <dbReference type="ARBA" id="ARBA00022741"/>
    </source>
</evidence>
<keyword evidence="3 8" id="KW-0812">Transmembrane</keyword>
<evidence type="ECO:0000313" key="11">
    <source>
        <dbReference type="EMBL" id="RAH99418.1"/>
    </source>
</evidence>
<dbReference type="InterPro" id="IPR017871">
    <property type="entry name" value="ABC_transporter-like_CS"/>
</dbReference>
<dbReference type="Proteomes" id="UP000249590">
    <property type="component" value="Unassembled WGS sequence"/>
</dbReference>
<keyword evidence="4" id="KW-0547">Nucleotide-binding</keyword>
<sequence>MERNLFGFIWRYSKRQQIVILALTVCSFPILYMTLELPKWIVNDAISGTDFPKMFWGFELGQIPYLIALCACFLFLVVANNGVKYTLNIYKGIAGERMLRRLRFMLYNSILRFRLPRFRRVSGGELIPMITAEVEDVGVFIGEAIATPAFQGGTLLVYTVFIFAQDPFLGAAAISLYPIQGYIIPKLQKRVIQLSRERIINIRAISERINETVSAAADIHANDTSRWHMADLSDRLFLNYRIRLAIFRRKYMIKFINNFMNQLPPFFFYSVGGYLVIQGNLSFGALVAVLAAYKDLASPWKELLDWYQTLAGVKVKYETVVENFDVDDAMPPERIKGEPDGPIELTSLDLALNSVSASGGGSGQEIIDVTLEVEYGNRLAVYGADGSGRTELVMSLCGLLSPMAGRSTIGGRRFDDLPHQTIARHISYVGSDPYLFNETIRSNIVYGLRTDPIEEDGDHLADLRQVEASLTGNSLHDISATWEDLSRAGVDAQDEFDDMLIELVQLVGLEADLYRLGLASYSFENRDPGFDEKILKARADVVRRVQEDKSWKGLVALWDRDGFNHSATIGENVLYGVPKTVGTPVWSAASDPAVMNALVKAGIADRLVGMGADVAATMIELFSDTGADASLIGDYSFLSAEEIPQFTERLRRHKAGEDLSKADRASFVGLAFRIIPGRHRIVTLTEQDEQQMVEARGVIHETLKDDPNYALFDANTVIAPLSIEENILFGKPRVDRRGASDKIDALLRDTTRALGLREPIARAGLNFNVGIAGGRLSSGQRRRVGLIRALVKKPEILILDSVVDGDRQLLSRVLGAVQSSTVVVGTTDPKVAEAMESVAVMRDGRLVARGRWDSVKNIAVYGEDDEAREKEAS</sequence>
<name>A0A8B2NMM3_9HYPH</name>
<dbReference type="GO" id="GO:0005524">
    <property type="term" value="F:ATP binding"/>
    <property type="evidence" value="ECO:0007669"/>
    <property type="project" value="UniProtKB-KW"/>
</dbReference>
<dbReference type="InterPro" id="IPR027417">
    <property type="entry name" value="P-loop_NTPase"/>
</dbReference>
<dbReference type="PROSITE" id="PS00211">
    <property type="entry name" value="ABC_TRANSPORTER_1"/>
    <property type="match status" value="1"/>
</dbReference>
<evidence type="ECO:0000256" key="5">
    <source>
        <dbReference type="ARBA" id="ARBA00022840"/>
    </source>
</evidence>
<dbReference type="EMBL" id="QHHQ01000005">
    <property type="protein sequence ID" value="RAH99418.1"/>
    <property type="molecule type" value="Genomic_DNA"/>
</dbReference>
<evidence type="ECO:0000256" key="7">
    <source>
        <dbReference type="ARBA" id="ARBA00023136"/>
    </source>
</evidence>
<reference evidence="11 12" key="1">
    <citation type="submission" date="2018-05" db="EMBL/GenBank/DDBJ databases">
        <title>Acuticoccus sediminis sp. nov., isolated from deep-sea sediment of Indian Ocean.</title>
        <authorList>
            <person name="Liu X."/>
            <person name="Lai Q."/>
            <person name="Du Y."/>
            <person name="Sun F."/>
            <person name="Zhang X."/>
            <person name="Wang S."/>
            <person name="Shao Z."/>
        </authorList>
    </citation>
    <scope>NUCLEOTIDE SEQUENCE [LARGE SCALE GENOMIC DNA]</scope>
    <source>
        <strain evidence="11 12">PTG4-2</strain>
    </source>
</reference>
<dbReference type="GO" id="GO:0016887">
    <property type="term" value="F:ATP hydrolysis activity"/>
    <property type="evidence" value="ECO:0007669"/>
    <property type="project" value="InterPro"/>
</dbReference>
<dbReference type="OrthoDB" id="9760920at2"/>
<feature type="transmembrane region" description="Helical" evidence="8">
    <location>
        <begin position="18"/>
        <end position="35"/>
    </location>
</feature>